<evidence type="ECO:0000313" key="2">
    <source>
        <dbReference type="EMBL" id="CAH2017122.1"/>
    </source>
</evidence>
<feature type="compositionally biased region" description="Basic residues" evidence="1">
    <location>
        <begin position="65"/>
        <end position="77"/>
    </location>
</feature>
<reference evidence="2" key="1">
    <citation type="submission" date="2022-03" db="EMBL/GenBank/DDBJ databases">
        <authorList>
            <person name="Sayadi A."/>
        </authorList>
    </citation>
    <scope>NUCLEOTIDE SEQUENCE</scope>
</reference>
<organism evidence="2 4">
    <name type="scientific">Acanthoscelides obtectus</name>
    <name type="common">Bean weevil</name>
    <name type="synonym">Bruchus obtectus</name>
    <dbReference type="NCBI Taxonomy" id="200917"/>
    <lineage>
        <taxon>Eukaryota</taxon>
        <taxon>Metazoa</taxon>
        <taxon>Ecdysozoa</taxon>
        <taxon>Arthropoda</taxon>
        <taxon>Hexapoda</taxon>
        <taxon>Insecta</taxon>
        <taxon>Pterygota</taxon>
        <taxon>Neoptera</taxon>
        <taxon>Endopterygota</taxon>
        <taxon>Coleoptera</taxon>
        <taxon>Polyphaga</taxon>
        <taxon>Cucujiformia</taxon>
        <taxon>Chrysomeloidea</taxon>
        <taxon>Chrysomelidae</taxon>
        <taxon>Bruchinae</taxon>
        <taxon>Bruchini</taxon>
        <taxon>Acanthoscelides</taxon>
    </lineage>
</organism>
<feature type="compositionally biased region" description="Basic and acidic residues" evidence="1">
    <location>
        <begin position="52"/>
        <end position="64"/>
    </location>
</feature>
<evidence type="ECO:0000313" key="3">
    <source>
        <dbReference type="EMBL" id="CAH2017277.1"/>
    </source>
</evidence>
<comment type="caution">
    <text evidence="2">The sequence shown here is derived from an EMBL/GenBank/DDBJ whole genome shotgun (WGS) entry which is preliminary data.</text>
</comment>
<evidence type="ECO:0000256" key="1">
    <source>
        <dbReference type="SAM" id="MobiDB-lite"/>
    </source>
</evidence>
<feature type="compositionally biased region" description="Basic residues" evidence="1">
    <location>
        <begin position="38"/>
        <end position="51"/>
    </location>
</feature>
<sequence length="77" mass="9328">MKNEQAIKKASTDFKKKTWHANFIGPPGSGTPNSYHLNYRRALPKGRMKEKRRGEERRPLEQQRKFRRDPKKYYHQK</sequence>
<protein>
    <submittedName>
        <fullName evidence="2">Uncharacterized protein</fullName>
    </submittedName>
</protein>
<dbReference type="EMBL" id="CAKOFQ010009199">
    <property type="protein sequence ID" value="CAH2017277.1"/>
    <property type="molecule type" value="Genomic_DNA"/>
</dbReference>
<dbReference type="AlphaFoldDB" id="A0A9P0VQB4"/>
<proteinExistence type="predicted"/>
<dbReference type="EMBL" id="CAKOFQ010009130">
    <property type="protein sequence ID" value="CAH2017122.1"/>
    <property type="molecule type" value="Genomic_DNA"/>
</dbReference>
<feature type="region of interest" description="Disordered" evidence="1">
    <location>
        <begin position="20"/>
        <end position="77"/>
    </location>
</feature>
<accession>A0A9P0VQB4</accession>
<evidence type="ECO:0000313" key="4">
    <source>
        <dbReference type="Proteomes" id="UP001152888"/>
    </source>
</evidence>
<dbReference type="Proteomes" id="UP001152888">
    <property type="component" value="Unassembled WGS sequence"/>
</dbReference>
<name>A0A9P0VQB4_ACAOB</name>
<keyword evidence="4" id="KW-1185">Reference proteome</keyword>
<gene>
    <name evidence="2" type="ORF">ACAOBT_LOCUS35812</name>
    <name evidence="3" type="ORF">ACAOBT_LOCUS35921</name>
</gene>